<dbReference type="AlphaFoldDB" id="F7BBI5"/>
<dbReference type="EC" id="3.4.24.-" evidence="7"/>
<reference evidence="9" key="2">
    <citation type="submission" date="2025-08" db="UniProtKB">
        <authorList>
            <consortium name="Ensembl"/>
        </authorList>
    </citation>
    <scope>IDENTIFICATION</scope>
</reference>
<dbReference type="CDD" id="cd04280">
    <property type="entry name" value="ZnMc_astacin_like"/>
    <property type="match status" value="1"/>
</dbReference>
<feature type="binding site" evidence="6">
    <location>
        <position position="113"/>
    </location>
    <ligand>
        <name>Zn(2+)</name>
        <dbReference type="ChEBI" id="CHEBI:29105"/>
        <note>catalytic</note>
    </ligand>
</feature>
<dbReference type="InterPro" id="IPR006026">
    <property type="entry name" value="Peptidase_Metallo"/>
</dbReference>
<evidence type="ECO:0000313" key="9">
    <source>
        <dbReference type="Ensembl" id="ENSCINP00000020884.3"/>
    </source>
</evidence>
<dbReference type="Gene3D" id="3.40.390.10">
    <property type="entry name" value="Collagenase (Catalytic Domain)"/>
    <property type="match status" value="1"/>
</dbReference>
<reference evidence="10" key="1">
    <citation type="journal article" date="2002" name="Science">
        <title>The draft genome of Ciona intestinalis: insights into chordate and vertebrate origins.</title>
        <authorList>
            <person name="Dehal P."/>
            <person name="Satou Y."/>
            <person name="Campbell R.K."/>
            <person name="Chapman J."/>
            <person name="Degnan B."/>
            <person name="De Tomaso A."/>
            <person name="Davidson B."/>
            <person name="Di Gregorio A."/>
            <person name="Gelpke M."/>
            <person name="Goodstein D.M."/>
            <person name="Harafuji N."/>
            <person name="Hastings K.E."/>
            <person name="Ho I."/>
            <person name="Hotta K."/>
            <person name="Huang W."/>
            <person name="Kawashima T."/>
            <person name="Lemaire P."/>
            <person name="Martinez D."/>
            <person name="Meinertzhagen I.A."/>
            <person name="Necula S."/>
            <person name="Nonaka M."/>
            <person name="Putnam N."/>
            <person name="Rash S."/>
            <person name="Saiga H."/>
            <person name="Satake M."/>
            <person name="Terry A."/>
            <person name="Yamada L."/>
            <person name="Wang H.G."/>
            <person name="Awazu S."/>
            <person name="Azumi K."/>
            <person name="Boore J."/>
            <person name="Branno M."/>
            <person name="Chin-Bow S."/>
            <person name="DeSantis R."/>
            <person name="Doyle S."/>
            <person name="Francino P."/>
            <person name="Keys D.N."/>
            <person name="Haga S."/>
            <person name="Hayashi H."/>
            <person name="Hino K."/>
            <person name="Imai K.S."/>
            <person name="Inaba K."/>
            <person name="Kano S."/>
            <person name="Kobayashi K."/>
            <person name="Kobayashi M."/>
            <person name="Lee B.I."/>
            <person name="Makabe K.W."/>
            <person name="Manohar C."/>
            <person name="Matassi G."/>
            <person name="Medina M."/>
            <person name="Mochizuki Y."/>
            <person name="Mount S."/>
            <person name="Morishita T."/>
            <person name="Miura S."/>
            <person name="Nakayama A."/>
            <person name="Nishizaka S."/>
            <person name="Nomoto H."/>
            <person name="Ohta F."/>
            <person name="Oishi K."/>
            <person name="Rigoutsos I."/>
            <person name="Sano M."/>
            <person name="Sasaki A."/>
            <person name="Sasakura Y."/>
            <person name="Shoguchi E."/>
            <person name="Shin-i T."/>
            <person name="Spagnuolo A."/>
            <person name="Stainier D."/>
            <person name="Suzuki M.M."/>
            <person name="Tassy O."/>
            <person name="Takatori N."/>
            <person name="Tokuoka M."/>
            <person name="Yagi K."/>
            <person name="Yoshizaki F."/>
            <person name="Wada S."/>
            <person name="Zhang C."/>
            <person name="Hyatt P.D."/>
            <person name="Larimer F."/>
            <person name="Detter C."/>
            <person name="Doggett N."/>
            <person name="Glavina T."/>
            <person name="Hawkins T."/>
            <person name="Richardson P."/>
            <person name="Lucas S."/>
            <person name="Kohara Y."/>
            <person name="Levine M."/>
            <person name="Satoh N."/>
            <person name="Rokhsar D.S."/>
        </authorList>
    </citation>
    <scope>NUCLEOTIDE SEQUENCE [LARGE SCALE GENOMIC DNA]</scope>
</reference>
<name>F7BBI5_CIOIN</name>
<dbReference type="InterPro" id="IPR024079">
    <property type="entry name" value="MetalloPept_cat_dom_sf"/>
</dbReference>
<keyword evidence="1 6" id="KW-0645">Protease</keyword>
<sequence>MGLPRESHVTTRGATGATFGRKWPKEGDFVIVPYTFNANVAESKREKVRQAILRYNEVTCIRIRPRRGERDYIEIKDGTGCMSDLGRSGGKQSMTLGRGCDSMRGIIIHEFMHALGFFHEQSRFDRDRYVTVVWNNIKSGANVNFNKMGRETWDSYGSDYDPDSVMHYGGNFFSKNGRPTIINKATGRAVNYQRRDFSRQDLLQLNRKYEC</sequence>
<feature type="domain" description="Peptidase M12A" evidence="8">
    <location>
        <begin position="12"/>
        <end position="211"/>
    </location>
</feature>
<dbReference type="PROSITE" id="PS51864">
    <property type="entry name" value="ASTACIN"/>
    <property type="match status" value="1"/>
</dbReference>
<dbReference type="PANTHER" id="PTHR10127:SF780">
    <property type="entry name" value="METALLOENDOPEPTIDASE"/>
    <property type="match status" value="1"/>
</dbReference>
<organism evidence="9 10">
    <name type="scientific">Ciona intestinalis</name>
    <name type="common">Transparent sea squirt</name>
    <name type="synonym">Ascidia intestinalis</name>
    <dbReference type="NCBI Taxonomy" id="7719"/>
    <lineage>
        <taxon>Eukaryota</taxon>
        <taxon>Metazoa</taxon>
        <taxon>Chordata</taxon>
        <taxon>Tunicata</taxon>
        <taxon>Ascidiacea</taxon>
        <taxon>Phlebobranchia</taxon>
        <taxon>Cionidae</taxon>
        <taxon>Ciona</taxon>
    </lineage>
</organism>
<dbReference type="PANTHER" id="PTHR10127">
    <property type="entry name" value="DISCOIDIN, CUB, EGF, LAMININ , AND ZINC METALLOPROTEASE DOMAIN CONTAINING"/>
    <property type="match status" value="1"/>
</dbReference>
<evidence type="ECO:0000256" key="4">
    <source>
        <dbReference type="ARBA" id="ARBA00022833"/>
    </source>
</evidence>
<dbReference type="SUPFAM" id="SSF55486">
    <property type="entry name" value="Metalloproteases ('zincins'), catalytic domain"/>
    <property type="match status" value="1"/>
</dbReference>
<dbReference type="OMA" id="CIRIRPR"/>
<feature type="binding site" evidence="6">
    <location>
        <position position="109"/>
    </location>
    <ligand>
        <name>Zn(2+)</name>
        <dbReference type="ChEBI" id="CHEBI:29105"/>
        <note>catalytic</note>
    </ligand>
</feature>
<evidence type="ECO:0000256" key="6">
    <source>
        <dbReference type="PROSITE-ProRule" id="PRU01211"/>
    </source>
</evidence>
<evidence type="ECO:0000259" key="8">
    <source>
        <dbReference type="PROSITE" id="PS51864"/>
    </source>
</evidence>
<dbReference type="Proteomes" id="UP000008144">
    <property type="component" value="Unassembled WGS sequence"/>
</dbReference>
<dbReference type="GO" id="GO:0008270">
    <property type="term" value="F:zinc ion binding"/>
    <property type="evidence" value="ECO:0007669"/>
    <property type="project" value="UniProtKB-UniRule"/>
</dbReference>
<keyword evidence="4 6" id="KW-0862">Zinc</keyword>
<comment type="cofactor">
    <cofactor evidence="6 7">
        <name>Zn(2+)</name>
        <dbReference type="ChEBI" id="CHEBI:29105"/>
    </cofactor>
    <text evidence="6 7">Binds 1 zinc ion per subunit.</text>
</comment>
<accession>F7BBI5</accession>
<dbReference type="InParanoid" id="F7BBI5"/>
<comment type="caution">
    <text evidence="6">Lacks conserved residue(s) required for the propagation of feature annotation.</text>
</comment>
<dbReference type="GO" id="GO:0004222">
    <property type="term" value="F:metalloendopeptidase activity"/>
    <property type="evidence" value="ECO:0000318"/>
    <property type="project" value="GO_Central"/>
</dbReference>
<protein>
    <recommendedName>
        <fullName evidence="7">Metalloendopeptidase</fullName>
        <ecNumber evidence="7">3.4.24.-</ecNumber>
    </recommendedName>
</protein>
<evidence type="ECO:0000313" key="10">
    <source>
        <dbReference type="Proteomes" id="UP000008144"/>
    </source>
</evidence>
<keyword evidence="3 6" id="KW-0378">Hydrolase</keyword>
<keyword evidence="5 6" id="KW-0482">Metalloprotease</keyword>
<dbReference type="PRINTS" id="PR00480">
    <property type="entry name" value="ASTACIN"/>
</dbReference>
<evidence type="ECO:0000256" key="1">
    <source>
        <dbReference type="ARBA" id="ARBA00022670"/>
    </source>
</evidence>
<proteinExistence type="predicted"/>
<dbReference type="InterPro" id="IPR001506">
    <property type="entry name" value="Peptidase_M12A"/>
</dbReference>
<keyword evidence="2 6" id="KW-0479">Metal-binding</keyword>
<dbReference type="SMART" id="SM00235">
    <property type="entry name" value="ZnMc"/>
    <property type="match status" value="1"/>
</dbReference>
<dbReference type="Ensembl" id="ENSCINT00000020884.3">
    <property type="protein sequence ID" value="ENSCINP00000020884.3"/>
    <property type="gene ID" value="ENSCING00000010527.3"/>
</dbReference>
<reference evidence="9" key="3">
    <citation type="submission" date="2025-09" db="UniProtKB">
        <authorList>
            <consortium name="Ensembl"/>
        </authorList>
    </citation>
    <scope>IDENTIFICATION</scope>
</reference>
<dbReference type="Pfam" id="PF01400">
    <property type="entry name" value="Astacin"/>
    <property type="match status" value="1"/>
</dbReference>
<evidence type="ECO:0000256" key="3">
    <source>
        <dbReference type="ARBA" id="ARBA00022801"/>
    </source>
</evidence>
<feature type="binding site" evidence="6">
    <location>
        <position position="119"/>
    </location>
    <ligand>
        <name>Zn(2+)</name>
        <dbReference type="ChEBI" id="CHEBI:29105"/>
        <note>catalytic</note>
    </ligand>
</feature>
<keyword evidence="10" id="KW-1185">Reference proteome</keyword>
<evidence type="ECO:0000256" key="5">
    <source>
        <dbReference type="ARBA" id="ARBA00023049"/>
    </source>
</evidence>
<dbReference type="GO" id="GO:0005615">
    <property type="term" value="C:extracellular space"/>
    <property type="evidence" value="ECO:0000318"/>
    <property type="project" value="GO_Central"/>
</dbReference>
<feature type="active site" evidence="6">
    <location>
        <position position="110"/>
    </location>
</feature>
<dbReference type="GO" id="GO:0006508">
    <property type="term" value="P:proteolysis"/>
    <property type="evidence" value="ECO:0007669"/>
    <property type="project" value="UniProtKB-KW"/>
</dbReference>
<evidence type="ECO:0000256" key="2">
    <source>
        <dbReference type="ARBA" id="ARBA00022723"/>
    </source>
</evidence>
<dbReference type="InterPro" id="IPR034035">
    <property type="entry name" value="Astacin-like_dom"/>
</dbReference>
<dbReference type="HOGENOM" id="CLU_017286_4_0_1"/>
<dbReference type="GeneTree" id="ENSGT00940000154856"/>
<evidence type="ECO:0000256" key="7">
    <source>
        <dbReference type="RuleBase" id="RU361183"/>
    </source>
</evidence>
<dbReference type="FunFam" id="3.40.390.10:FF:000065">
    <property type="entry name" value="Metalloendopeptidase"/>
    <property type="match status" value="1"/>
</dbReference>